<dbReference type="Proteomes" id="UP001235064">
    <property type="component" value="Unassembled WGS sequence"/>
</dbReference>
<proteinExistence type="predicted"/>
<organism evidence="1 2">
    <name type="scientific">Microbacterium candidum</name>
    <dbReference type="NCBI Taxonomy" id="3041922"/>
    <lineage>
        <taxon>Bacteria</taxon>
        <taxon>Bacillati</taxon>
        <taxon>Actinomycetota</taxon>
        <taxon>Actinomycetes</taxon>
        <taxon>Micrococcales</taxon>
        <taxon>Microbacteriaceae</taxon>
        <taxon>Microbacterium</taxon>
    </lineage>
</organism>
<name>A0ABT7N3S0_9MICO</name>
<protein>
    <recommendedName>
        <fullName evidence="3">PilZ domain-containing protein</fullName>
    </recommendedName>
</protein>
<comment type="caution">
    <text evidence="1">The sequence shown here is derived from an EMBL/GenBank/DDBJ whole genome shotgun (WGS) entry which is preliminary data.</text>
</comment>
<dbReference type="EMBL" id="JASXSZ010000007">
    <property type="protein sequence ID" value="MDL9981350.1"/>
    <property type="molecule type" value="Genomic_DNA"/>
</dbReference>
<dbReference type="RefSeq" id="WP_286290435.1">
    <property type="nucleotide sequence ID" value="NZ_JASXSZ010000007.1"/>
</dbReference>
<evidence type="ECO:0000313" key="1">
    <source>
        <dbReference type="EMBL" id="MDL9981350.1"/>
    </source>
</evidence>
<evidence type="ECO:0000313" key="2">
    <source>
        <dbReference type="Proteomes" id="UP001235064"/>
    </source>
</evidence>
<gene>
    <name evidence="1" type="ORF">QSV35_18625</name>
</gene>
<keyword evidence="2" id="KW-1185">Reference proteome</keyword>
<evidence type="ECO:0008006" key="3">
    <source>
        <dbReference type="Google" id="ProtNLM"/>
    </source>
</evidence>
<sequence>MLRLIDADELPPQAAYAIPWRVDRSRLPDLEVHNVGTESLLSVVAQMSGDGWARPPTLVPSMHPGARMRFALRSQSEADTARIAVRWRRVDGEEYAWSFVCA</sequence>
<accession>A0ABT7N3S0</accession>
<reference evidence="1 2" key="1">
    <citation type="submission" date="2023-06" db="EMBL/GenBank/DDBJ databases">
        <title>Microbacterium sp. nov., isolated from a waste landfill.</title>
        <authorList>
            <person name="Wen W."/>
        </authorList>
    </citation>
    <scope>NUCLEOTIDE SEQUENCE [LARGE SCALE GENOMIC DNA]</scope>
    <source>
        <strain evidence="1 2">ASV49</strain>
    </source>
</reference>